<dbReference type="Proteomes" id="UP000290637">
    <property type="component" value="Chromosome"/>
</dbReference>
<gene>
    <name evidence="2" type="ORF">EWM63_30940</name>
</gene>
<organism evidence="2 3">
    <name type="scientific">Pseudoduganella lutea</name>
    <dbReference type="NCBI Taxonomy" id="321985"/>
    <lineage>
        <taxon>Bacteria</taxon>
        <taxon>Pseudomonadati</taxon>
        <taxon>Pseudomonadota</taxon>
        <taxon>Betaproteobacteria</taxon>
        <taxon>Burkholderiales</taxon>
        <taxon>Oxalobacteraceae</taxon>
        <taxon>Telluria group</taxon>
        <taxon>Pseudoduganella</taxon>
    </lineage>
</organism>
<feature type="transmembrane region" description="Helical" evidence="1">
    <location>
        <begin position="44"/>
        <end position="63"/>
    </location>
</feature>
<dbReference type="InterPro" id="IPR057700">
    <property type="entry name" value="DUF7940"/>
</dbReference>
<evidence type="ECO:0000256" key="1">
    <source>
        <dbReference type="SAM" id="Phobius"/>
    </source>
</evidence>
<dbReference type="RefSeq" id="WP_130189949.1">
    <property type="nucleotide sequence ID" value="NZ_CP035913.1"/>
</dbReference>
<protein>
    <submittedName>
        <fullName evidence="2">Uncharacterized protein</fullName>
    </submittedName>
</protein>
<keyword evidence="1" id="KW-1133">Transmembrane helix</keyword>
<dbReference type="Pfam" id="PF25612">
    <property type="entry name" value="DUF7940"/>
    <property type="match status" value="1"/>
</dbReference>
<keyword evidence="3" id="KW-1185">Reference proteome</keyword>
<evidence type="ECO:0000313" key="3">
    <source>
        <dbReference type="Proteomes" id="UP000290637"/>
    </source>
</evidence>
<sequence>MWTRIKAHLVEDWAKAHKFLSVQLAFLLLALETAFDYLPAVQQYLPANVTTVLAAAIIVARVLKQTATKAA</sequence>
<proteinExistence type="predicted"/>
<name>A0A4P6L7E1_9BURK</name>
<dbReference type="AlphaFoldDB" id="A0A4P6L7E1"/>
<evidence type="ECO:0000313" key="2">
    <source>
        <dbReference type="EMBL" id="QBE66842.1"/>
    </source>
</evidence>
<keyword evidence="1" id="KW-0472">Membrane</keyword>
<reference evidence="2 3" key="1">
    <citation type="submission" date="2019-02" db="EMBL/GenBank/DDBJ databases">
        <title>Draft Genome Sequences of Six Type Strains of the Genus Massilia.</title>
        <authorList>
            <person name="Miess H."/>
            <person name="Frediansyhah A."/>
            <person name="Gross H."/>
        </authorList>
    </citation>
    <scope>NUCLEOTIDE SEQUENCE [LARGE SCALE GENOMIC DNA]</scope>
    <source>
        <strain evidence="2 3">DSM 17473</strain>
    </source>
</reference>
<dbReference type="KEGG" id="plue:EWM63_30940"/>
<keyword evidence="1" id="KW-0812">Transmembrane</keyword>
<dbReference type="EMBL" id="CP035913">
    <property type="protein sequence ID" value="QBE66842.1"/>
    <property type="molecule type" value="Genomic_DNA"/>
</dbReference>
<accession>A0A4P6L7E1</accession>